<feature type="region of interest" description="Disordered" evidence="1">
    <location>
        <begin position="218"/>
        <end position="243"/>
    </location>
</feature>
<keyword evidence="3" id="KW-1185">Reference proteome</keyword>
<evidence type="ECO:0000313" key="3">
    <source>
        <dbReference type="Proteomes" id="UP001590950"/>
    </source>
</evidence>
<feature type="compositionally biased region" description="Polar residues" evidence="1">
    <location>
        <begin position="135"/>
        <end position="147"/>
    </location>
</feature>
<evidence type="ECO:0000256" key="1">
    <source>
        <dbReference type="SAM" id="MobiDB-lite"/>
    </source>
</evidence>
<reference evidence="2 3" key="1">
    <citation type="submission" date="2024-09" db="EMBL/GenBank/DDBJ databases">
        <title>Rethinking Asexuality: The Enigmatic Case of Functional Sexual Genes in Lepraria (Stereocaulaceae).</title>
        <authorList>
            <person name="Doellman M."/>
            <person name="Sun Y."/>
            <person name="Barcenas-Pena A."/>
            <person name="Lumbsch H.T."/>
            <person name="Grewe F."/>
        </authorList>
    </citation>
    <scope>NUCLEOTIDE SEQUENCE [LARGE SCALE GENOMIC DNA]</scope>
    <source>
        <strain evidence="2 3">Mercado 3170</strain>
    </source>
</reference>
<feature type="region of interest" description="Disordered" evidence="1">
    <location>
        <begin position="380"/>
        <end position="403"/>
    </location>
</feature>
<evidence type="ECO:0000313" key="2">
    <source>
        <dbReference type="EMBL" id="KAL2038300.1"/>
    </source>
</evidence>
<comment type="caution">
    <text evidence="2">The sequence shown here is derived from an EMBL/GenBank/DDBJ whole genome shotgun (WGS) entry which is preliminary data.</text>
</comment>
<name>A0ABR3ZXG0_9LECA</name>
<feature type="region of interest" description="Disordered" evidence="1">
    <location>
        <begin position="127"/>
        <end position="147"/>
    </location>
</feature>
<feature type="compositionally biased region" description="Polar residues" evidence="1">
    <location>
        <begin position="218"/>
        <end position="228"/>
    </location>
</feature>
<organism evidence="2 3">
    <name type="scientific">Stereocaulon virgatum</name>
    <dbReference type="NCBI Taxonomy" id="373712"/>
    <lineage>
        <taxon>Eukaryota</taxon>
        <taxon>Fungi</taxon>
        <taxon>Dikarya</taxon>
        <taxon>Ascomycota</taxon>
        <taxon>Pezizomycotina</taxon>
        <taxon>Lecanoromycetes</taxon>
        <taxon>OSLEUM clade</taxon>
        <taxon>Lecanoromycetidae</taxon>
        <taxon>Lecanorales</taxon>
        <taxon>Lecanorineae</taxon>
        <taxon>Stereocaulaceae</taxon>
        <taxon>Stereocaulon</taxon>
    </lineage>
</organism>
<dbReference type="Proteomes" id="UP001590950">
    <property type="component" value="Unassembled WGS sequence"/>
</dbReference>
<protein>
    <submittedName>
        <fullName evidence="2">Uncharacterized protein</fullName>
    </submittedName>
</protein>
<dbReference type="EMBL" id="JBEFKJ010000033">
    <property type="protein sequence ID" value="KAL2038300.1"/>
    <property type="molecule type" value="Genomic_DNA"/>
</dbReference>
<feature type="compositionally biased region" description="Low complexity" evidence="1">
    <location>
        <begin position="388"/>
        <end position="401"/>
    </location>
</feature>
<feature type="compositionally biased region" description="Low complexity" evidence="1">
    <location>
        <begin position="234"/>
        <end position="243"/>
    </location>
</feature>
<sequence length="514" mass="56599">MCFYQRLLFSCGHHHCKIERACKRKNSLGHPCHDKQFKNILEDHICLPCLGKTDAVNCTTEDVLKSENYGPYLPEERNAGVESQRECVTRPSQVMSKGCIEPTNVSVGLRPKSSPVNIAELDEGENIGNNKPFATKTSGSCSGTSHSLTALTPRRLNPDHSAPQYLSRVSVGQMMSSTVEDSVSFSSSLPSTLTEHTSMTTKSRSAIGKVNTAIFSSQSGNSGITAQQPMEGDSISSPSSTPRASLMKYEYPVSSELDPNLQRLCDEPPCGVSAVHRPQGGQKAVSRLFVPIYLSALAIPSFEHAMSRICNFSAGKPATRCITSTGLPSLKLCEPPLEEGKSRVRWKCRCGRRMYDDYIEKRPGAAEELATWLNGNVTRRPVADQNQSRSHSTTTAASESSGLIHLTQQPTHLGIQSQRSSSACHDSCPHHRKEGSTTMECDPECRWLLVCARSKKRPPILSQLKVCSTHSDTQLYRELKHSYSTLRGKYTQLLSLRGVKSIRFVQVSQDLVPR</sequence>
<gene>
    <name evidence="2" type="ORF">N7G274_008949</name>
</gene>
<accession>A0ABR3ZXG0</accession>
<proteinExistence type="predicted"/>